<dbReference type="Proteomes" id="UP001168877">
    <property type="component" value="Unassembled WGS sequence"/>
</dbReference>
<name>A0AA39TCN0_ACESA</name>
<evidence type="ECO:0000256" key="1">
    <source>
        <dbReference type="ARBA" id="ARBA00004479"/>
    </source>
</evidence>
<keyword evidence="5" id="KW-1185">Reference proteome</keyword>
<dbReference type="PANTHER" id="PTHR48053:SF113">
    <property type="entry name" value="PROTEIN KINASE DOMAIN-CONTAINING PROTEIN"/>
    <property type="match status" value="1"/>
</dbReference>
<dbReference type="AlphaFoldDB" id="A0AA39TCN0"/>
<reference evidence="4" key="1">
    <citation type="journal article" date="2022" name="Plant J.">
        <title>Strategies of tolerance reflected in two North American maple genomes.</title>
        <authorList>
            <person name="McEvoy S.L."/>
            <person name="Sezen U.U."/>
            <person name="Trouern-Trend A."/>
            <person name="McMahon S.M."/>
            <person name="Schaberg P.G."/>
            <person name="Yang J."/>
            <person name="Wegrzyn J.L."/>
            <person name="Swenson N.G."/>
        </authorList>
    </citation>
    <scope>NUCLEOTIDE SEQUENCE</scope>
    <source>
        <strain evidence="4">NS2018</strain>
    </source>
</reference>
<sequence>MNKLEGDLSEVGFWSNLVSLQLFENRFSGEVLSESGNFQKLLNLSLYRNKLTGKFSKTVESFLVKEQVDWFDPTRFVQEREHEMASHIAEQIHMSKLSLTGTVPTGIWGLSKMNIIDIAMNQFEGSITKEIRNAKALIQLYAGNNRLSSELPEEISQDKLVRKSRFNLLSFMTFFGNGVGSNLWLPRLKETSSVMFSRDFHGENTRNSTGI</sequence>
<evidence type="ECO:0000256" key="2">
    <source>
        <dbReference type="ARBA" id="ARBA00022729"/>
    </source>
</evidence>
<comment type="caution">
    <text evidence="4">The sequence shown here is derived from an EMBL/GenBank/DDBJ whole genome shotgun (WGS) entry which is preliminary data.</text>
</comment>
<proteinExistence type="predicted"/>
<keyword evidence="3" id="KW-0675">Receptor</keyword>
<evidence type="ECO:0000256" key="3">
    <source>
        <dbReference type="ARBA" id="ARBA00023170"/>
    </source>
</evidence>
<organism evidence="4 5">
    <name type="scientific">Acer saccharum</name>
    <name type="common">Sugar maple</name>
    <dbReference type="NCBI Taxonomy" id="4024"/>
    <lineage>
        <taxon>Eukaryota</taxon>
        <taxon>Viridiplantae</taxon>
        <taxon>Streptophyta</taxon>
        <taxon>Embryophyta</taxon>
        <taxon>Tracheophyta</taxon>
        <taxon>Spermatophyta</taxon>
        <taxon>Magnoliopsida</taxon>
        <taxon>eudicotyledons</taxon>
        <taxon>Gunneridae</taxon>
        <taxon>Pentapetalae</taxon>
        <taxon>rosids</taxon>
        <taxon>malvids</taxon>
        <taxon>Sapindales</taxon>
        <taxon>Sapindaceae</taxon>
        <taxon>Hippocastanoideae</taxon>
        <taxon>Acereae</taxon>
        <taxon>Acer</taxon>
    </lineage>
</organism>
<evidence type="ECO:0000313" key="4">
    <source>
        <dbReference type="EMBL" id="KAK0603603.1"/>
    </source>
</evidence>
<dbReference type="InterPro" id="IPR051716">
    <property type="entry name" value="Plant_RL_S/T_kinase"/>
</dbReference>
<evidence type="ECO:0000313" key="5">
    <source>
        <dbReference type="Proteomes" id="UP001168877"/>
    </source>
</evidence>
<dbReference type="EMBL" id="JAUESC010000002">
    <property type="protein sequence ID" value="KAK0603603.1"/>
    <property type="molecule type" value="Genomic_DNA"/>
</dbReference>
<gene>
    <name evidence="4" type="ORF">LWI29_006754</name>
</gene>
<dbReference type="SUPFAM" id="SSF52058">
    <property type="entry name" value="L domain-like"/>
    <property type="match status" value="1"/>
</dbReference>
<dbReference type="InterPro" id="IPR032675">
    <property type="entry name" value="LRR_dom_sf"/>
</dbReference>
<accession>A0AA39TCN0</accession>
<reference evidence="4" key="2">
    <citation type="submission" date="2023-06" db="EMBL/GenBank/DDBJ databases">
        <authorList>
            <person name="Swenson N.G."/>
            <person name="Wegrzyn J.L."/>
            <person name="Mcevoy S.L."/>
        </authorList>
    </citation>
    <scope>NUCLEOTIDE SEQUENCE</scope>
    <source>
        <strain evidence="4">NS2018</strain>
        <tissue evidence="4">Leaf</tissue>
    </source>
</reference>
<comment type="subcellular location">
    <subcellularLocation>
        <location evidence="1">Membrane</location>
        <topology evidence="1">Single-pass type I membrane protein</topology>
    </subcellularLocation>
</comment>
<keyword evidence="2" id="KW-0732">Signal</keyword>
<dbReference type="GO" id="GO:0016020">
    <property type="term" value="C:membrane"/>
    <property type="evidence" value="ECO:0007669"/>
    <property type="project" value="UniProtKB-SubCell"/>
</dbReference>
<dbReference type="Gene3D" id="3.80.10.10">
    <property type="entry name" value="Ribonuclease Inhibitor"/>
    <property type="match status" value="2"/>
</dbReference>
<dbReference type="PANTHER" id="PTHR48053">
    <property type="entry name" value="LEUCINE RICH REPEAT FAMILY PROTEIN, EXPRESSED"/>
    <property type="match status" value="1"/>
</dbReference>
<protein>
    <submittedName>
        <fullName evidence="4">Uncharacterized protein</fullName>
    </submittedName>
</protein>